<evidence type="ECO:0000313" key="4">
    <source>
        <dbReference type="Proteomes" id="UP000249056"/>
    </source>
</evidence>
<keyword evidence="2" id="KW-1133">Transmembrane helix</keyword>
<feature type="region of interest" description="Disordered" evidence="1">
    <location>
        <begin position="86"/>
        <end position="105"/>
    </location>
</feature>
<sequence>MSRHQPHRSRNERSRPLHHSHRDFQYGKKKVTTKNLAATLGMMGLAVGATLLVEGGPWKSRMAAAATVVGMEQVLERTGFFDGKEGKGVERRGGRRRRRRRRVGGRGEIVRKGVRGMRGIRTVQEYDEMLMNLMTMMVNGDIEIEGKEKEKEKAEEMPEERRVTLMKEQDEIRVKKNEDTGKGEPGEKKPIGDLMRNTRLRKFRLEVILRDGRRERGMSTEWQFMDRNGALSDLDASGKGQTTSPTST</sequence>
<comment type="caution">
    <text evidence="3">The sequence shown here is derived from an EMBL/GenBank/DDBJ whole genome shotgun (WGS) entry which is preliminary data.</text>
</comment>
<evidence type="ECO:0000256" key="2">
    <source>
        <dbReference type="SAM" id="Phobius"/>
    </source>
</evidence>
<feature type="transmembrane region" description="Helical" evidence="2">
    <location>
        <begin position="36"/>
        <end position="53"/>
    </location>
</feature>
<dbReference type="AlphaFoldDB" id="A0A395J496"/>
<keyword evidence="4" id="KW-1185">Reference proteome</keyword>
<dbReference type="EMBL" id="QKRW01000004">
    <property type="protein sequence ID" value="RAL67106.1"/>
    <property type="molecule type" value="Genomic_DNA"/>
</dbReference>
<feature type="compositionally biased region" description="Basic residues" evidence="1">
    <location>
        <begin position="93"/>
        <end position="104"/>
    </location>
</feature>
<dbReference type="OrthoDB" id="3559398at2759"/>
<evidence type="ECO:0000313" key="3">
    <source>
        <dbReference type="EMBL" id="RAL67106.1"/>
    </source>
</evidence>
<keyword evidence="2" id="KW-0472">Membrane</keyword>
<feature type="compositionally biased region" description="Polar residues" evidence="1">
    <location>
        <begin position="239"/>
        <end position="248"/>
    </location>
</feature>
<accession>A0A395J496</accession>
<reference evidence="3 4" key="1">
    <citation type="submission" date="2018-06" db="EMBL/GenBank/DDBJ databases">
        <title>Genome Sequence of the Brown Rot Fungal Pathogen Monilinia fructigena.</title>
        <authorList>
            <person name="Landi L."/>
            <person name="De Miccolis Angelini R.M."/>
            <person name="Pollastro S."/>
            <person name="Abate D."/>
            <person name="Faretra F."/>
            <person name="Romanazzi G."/>
        </authorList>
    </citation>
    <scope>NUCLEOTIDE SEQUENCE [LARGE SCALE GENOMIC DNA]</scope>
    <source>
        <strain evidence="3 4">Mfrg269</strain>
    </source>
</reference>
<proteinExistence type="predicted"/>
<feature type="compositionally biased region" description="Basic residues" evidence="1">
    <location>
        <begin position="16"/>
        <end position="29"/>
    </location>
</feature>
<dbReference type="Proteomes" id="UP000249056">
    <property type="component" value="Unassembled WGS sequence"/>
</dbReference>
<organism evidence="3 4">
    <name type="scientific">Monilinia fructigena</name>
    <dbReference type="NCBI Taxonomy" id="38457"/>
    <lineage>
        <taxon>Eukaryota</taxon>
        <taxon>Fungi</taxon>
        <taxon>Dikarya</taxon>
        <taxon>Ascomycota</taxon>
        <taxon>Pezizomycotina</taxon>
        <taxon>Leotiomycetes</taxon>
        <taxon>Helotiales</taxon>
        <taxon>Sclerotiniaceae</taxon>
        <taxon>Monilinia</taxon>
    </lineage>
</organism>
<protein>
    <submittedName>
        <fullName evidence="3">Uncharacterized protein</fullName>
    </submittedName>
</protein>
<keyword evidence="2" id="KW-0812">Transmembrane</keyword>
<gene>
    <name evidence="3" type="ORF">DID88_007886</name>
</gene>
<feature type="region of interest" description="Disordered" evidence="1">
    <location>
        <begin position="1"/>
        <end position="29"/>
    </location>
</feature>
<name>A0A395J496_9HELO</name>
<evidence type="ECO:0000256" key="1">
    <source>
        <dbReference type="SAM" id="MobiDB-lite"/>
    </source>
</evidence>
<feature type="region of interest" description="Disordered" evidence="1">
    <location>
        <begin position="227"/>
        <end position="248"/>
    </location>
</feature>